<keyword evidence="3 4" id="KW-0808">Transferase</keyword>
<dbReference type="NCBIfam" id="NF006587">
    <property type="entry name" value="PRK09116.1"/>
    <property type="match status" value="1"/>
</dbReference>
<organism evidence="6 7">
    <name type="scientific">Pseudidiomarina salinarum</name>
    <dbReference type="NCBI Taxonomy" id="435908"/>
    <lineage>
        <taxon>Bacteria</taxon>
        <taxon>Pseudomonadati</taxon>
        <taxon>Pseudomonadota</taxon>
        <taxon>Gammaproteobacteria</taxon>
        <taxon>Alteromonadales</taxon>
        <taxon>Idiomarinaceae</taxon>
        <taxon>Pseudidiomarina</taxon>
    </lineage>
</organism>
<evidence type="ECO:0000313" key="6">
    <source>
        <dbReference type="EMBL" id="KFZ30847.1"/>
    </source>
</evidence>
<evidence type="ECO:0000256" key="3">
    <source>
        <dbReference type="ARBA" id="ARBA00022679"/>
    </source>
</evidence>
<dbReference type="InterPro" id="IPR014031">
    <property type="entry name" value="Ketoacyl_synth_C"/>
</dbReference>
<feature type="domain" description="Ketosynthase family 3 (KS3)" evidence="5">
    <location>
        <begin position="1"/>
        <end position="407"/>
    </location>
</feature>
<comment type="pathway">
    <text evidence="1">Lipid metabolism; fatty acid biosynthesis.</text>
</comment>
<dbReference type="EMBL" id="JPER01000003">
    <property type="protein sequence ID" value="KFZ30847.1"/>
    <property type="molecule type" value="Genomic_DNA"/>
</dbReference>
<comment type="similarity">
    <text evidence="2 4">Belongs to the thiolase-like superfamily. Beta-ketoacyl-ACP synthases family.</text>
</comment>
<dbReference type="PANTHER" id="PTHR11712:SF325">
    <property type="entry name" value="3-OXOACYL-(ACYL-CARRIER-PROTEIN) SYNTHASE II FABF"/>
    <property type="match status" value="1"/>
</dbReference>
<dbReference type="GO" id="GO:0006633">
    <property type="term" value="P:fatty acid biosynthetic process"/>
    <property type="evidence" value="ECO:0007669"/>
    <property type="project" value="UniProtKB-UniPathway"/>
</dbReference>
<dbReference type="GO" id="GO:0004315">
    <property type="term" value="F:3-oxoacyl-[acyl-carrier-protein] synthase activity"/>
    <property type="evidence" value="ECO:0007669"/>
    <property type="project" value="UniProtKB-EC"/>
</dbReference>
<dbReference type="UniPathway" id="UPA00094"/>
<dbReference type="Pfam" id="PF00109">
    <property type="entry name" value="ketoacyl-synt"/>
    <property type="match status" value="1"/>
</dbReference>
<dbReference type="PANTHER" id="PTHR11712">
    <property type="entry name" value="POLYKETIDE SYNTHASE-RELATED"/>
    <property type="match status" value="1"/>
</dbReference>
<name>A0A094IUR9_9GAMM</name>
<proteinExistence type="inferred from homology"/>
<dbReference type="eggNOG" id="COG0304">
    <property type="taxonomic scope" value="Bacteria"/>
</dbReference>
<evidence type="ECO:0000259" key="5">
    <source>
        <dbReference type="PROSITE" id="PS52004"/>
    </source>
</evidence>
<dbReference type="CDD" id="cd00834">
    <property type="entry name" value="KAS_I_II"/>
    <property type="match status" value="1"/>
</dbReference>
<evidence type="ECO:0000256" key="1">
    <source>
        <dbReference type="ARBA" id="ARBA00005194"/>
    </source>
</evidence>
<evidence type="ECO:0000256" key="4">
    <source>
        <dbReference type="RuleBase" id="RU003694"/>
    </source>
</evidence>
<comment type="caution">
    <text evidence="6">The sequence shown here is derived from an EMBL/GenBank/DDBJ whole genome shotgun (WGS) entry which is preliminary data.</text>
</comment>
<dbReference type="InterPro" id="IPR018201">
    <property type="entry name" value="Ketoacyl_synth_AS"/>
</dbReference>
<dbReference type="InterPro" id="IPR020841">
    <property type="entry name" value="PKS_Beta-ketoAc_synthase_dom"/>
</dbReference>
<dbReference type="Gene3D" id="3.40.47.10">
    <property type="match status" value="2"/>
</dbReference>
<gene>
    <name evidence="6" type="ORF">IDSA_07125</name>
</gene>
<dbReference type="AlphaFoldDB" id="A0A094IUR9"/>
<keyword evidence="6" id="KW-0012">Acyltransferase</keyword>
<protein>
    <submittedName>
        <fullName evidence="6">3-oxoacyl-ACP synthase</fullName>
        <ecNumber evidence="6">2.3.1.41</ecNumber>
    </submittedName>
</protein>
<reference evidence="6 7" key="1">
    <citation type="submission" date="2014-06" db="EMBL/GenBank/DDBJ databases">
        <title>The draft genome sequence of Idiomarina salinarum ISL-52.</title>
        <authorList>
            <person name="Du J."/>
            <person name="Shao Z."/>
        </authorList>
    </citation>
    <scope>NUCLEOTIDE SEQUENCE [LARGE SCALE GENOMIC DNA]</scope>
    <source>
        <strain evidence="6 7">ISL-52</strain>
    </source>
</reference>
<dbReference type="PROSITE" id="PS52004">
    <property type="entry name" value="KS3_2"/>
    <property type="match status" value="1"/>
</dbReference>
<dbReference type="SMART" id="SM00825">
    <property type="entry name" value="PKS_KS"/>
    <property type="match status" value="1"/>
</dbReference>
<dbReference type="GO" id="GO:0005829">
    <property type="term" value="C:cytosol"/>
    <property type="evidence" value="ECO:0007669"/>
    <property type="project" value="TreeGrafter"/>
</dbReference>
<dbReference type="RefSeq" id="WP_034775367.1">
    <property type="nucleotide sequence ID" value="NZ_JPER01000003.1"/>
</dbReference>
<accession>A0A094IUR9</accession>
<dbReference type="InterPro" id="IPR014030">
    <property type="entry name" value="Ketoacyl_synth_N"/>
</dbReference>
<dbReference type="PROSITE" id="PS00606">
    <property type="entry name" value="KS3_1"/>
    <property type="match status" value="1"/>
</dbReference>
<evidence type="ECO:0000313" key="7">
    <source>
        <dbReference type="Proteomes" id="UP000054363"/>
    </source>
</evidence>
<keyword evidence="7" id="KW-1185">Reference proteome</keyword>
<dbReference type="STRING" id="435908.IDSA_07125"/>
<dbReference type="EC" id="2.3.1.41" evidence="6"/>
<dbReference type="SUPFAM" id="SSF53901">
    <property type="entry name" value="Thiolase-like"/>
    <property type="match status" value="2"/>
</dbReference>
<dbReference type="Proteomes" id="UP000054363">
    <property type="component" value="Unassembled WGS sequence"/>
</dbReference>
<dbReference type="OrthoDB" id="9808669at2"/>
<evidence type="ECO:0000256" key="2">
    <source>
        <dbReference type="ARBA" id="ARBA00008467"/>
    </source>
</evidence>
<dbReference type="InterPro" id="IPR016039">
    <property type="entry name" value="Thiolase-like"/>
</dbReference>
<sequence>MKRVVVTGFGCLTAFGNTWTDFKSNVDAGKNAVTTMPDWDRFEGLNTRLAAPLQPPFNRPEHYSRKDVRSMSAVSVMSTRATEIALLDANLLNDPMLRDGRCGIAYGSSTGSTDEMIVLGNMLAHSDMSGVNATTYIKSMGHTTAVNVGVFFGLKGRMHTTSSACTSSSQALGYAYEAIKYGKQKIMVAGGAEALCPSEAVVFDTLYATSTKNESPSATPRPFDRDRDGLVIGEGAGTFILEELEHAQARGAKIHAELVGFGTNTDGVHVTQPTAATMEVAMRLALEDAHLSADAIGYVNAHGTATDRGDIAESQATSAVFGKLMPISSLKSYLGHTLGACGAIEAWASIHMMNDNWFAPTVNLDNVDPECGALDYIQFEPRELEADYVMSNNFAFGGINTSLIFKRWNK</sequence>
<dbReference type="InterPro" id="IPR000794">
    <property type="entry name" value="Beta-ketoacyl_synthase"/>
</dbReference>
<dbReference type="Pfam" id="PF02801">
    <property type="entry name" value="Ketoacyl-synt_C"/>
    <property type="match status" value="1"/>
</dbReference>
<dbReference type="FunFam" id="3.40.47.10:FF:000018">
    <property type="entry name" value="3-oxoacyl-[acyl-carrier-protein] synthase 2"/>
    <property type="match status" value="1"/>
</dbReference>